<feature type="transmembrane region" description="Helical" evidence="1">
    <location>
        <begin position="198"/>
        <end position="223"/>
    </location>
</feature>
<dbReference type="PANTHER" id="PTHR39959:SF2">
    <property type="entry name" value="RE44287P"/>
    <property type="match status" value="1"/>
</dbReference>
<evidence type="ECO:0000313" key="2">
    <source>
        <dbReference type="EMBL" id="GFY53217.1"/>
    </source>
</evidence>
<organism evidence="2 3">
    <name type="scientific">Trichonephila inaurata madagascariensis</name>
    <dbReference type="NCBI Taxonomy" id="2747483"/>
    <lineage>
        <taxon>Eukaryota</taxon>
        <taxon>Metazoa</taxon>
        <taxon>Ecdysozoa</taxon>
        <taxon>Arthropoda</taxon>
        <taxon>Chelicerata</taxon>
        <taxon>Arachnida</taxon>
        <taxon>Araneae</taxon>
        <taxon>Araneomorphae</taxon>
        <taxon>Entelegynae</taxon>
        <taxon>Araneoidea</taxon>
        <taxon>Nephilidae</taxon>
        <taxon>Trichonephila</taxon>
        <taxon>Trichonephila inaurata</taxon>
    </lineage>
</organism>
<keyword evidence="1" id="KW-0812">Transmembrane</keyword>
<dbReference type="PANTHER" id="PTHR39959">
    <property type="entry name" value="RE44287P-RELATED"/>
    <property type="match status" value="1"/>
</dbReference>
<sequence>WNAAMLKDVVISRISGNRISSNARTSQYPANNHDNVNTIDVGENAIYRDQRTEDTTAHDVAQIVFGDGCRNPQYRPIAPFHPQRDPNNPLSVNFVFKAFMFQNMLDGESLRLSAQVVACAELSDCQQAFCNGEIPRGKRKRREFRNISGTAFEQPSVKNFTEDFQLTVTLGGFSQTPFVSESPSVTKKQSFLITDCKLILISVSSAAVLFCLATTSAAAIAIGSKRKGILSPRQEEELKLKKKLERLRMKK</sequence>
<evidence type="ECO:0000313" key="3">
    <source>
        <dbReference type="Proteomes" id="UP000886998"/>
    </source>
</evidence>
<keyword evidence="1" id="KW-0472">Membrane</keyword>
<dbReference type="AlphaFoldDB" id="A0A8X6XIC1"/>
<dbReference type="EMBL" id="BMAV01009155">
    <property type="protein sequence ID" value="GFY53217.1"/>
    <property type="molecule type" value="Genomic_DNA"/>
</dbReference>
<keyword evidence="1" id="KW-1133">Transmembrane helix</keyword>
<proteinExistence type="predicted"/>
<comment type="caution">
    <text evidence="2">The sequence shown here is derived from an EMBL/GenBank/DDBJ whole genome shotgun (WGS) entry which is preliminary data.</text>
</comment>
<name>A0A8X6XIC1_9ARAC</name>
<keyword evidence="3" id="KW-1185">Reference proteome</keyword>
<feature type="non-terminal residue" evidence="2">
    <location>
        <position position="251"/>
    </location>
</feature>
<protein>
    <submittedName>
        <fullName evidence="2">ZP domain-containing protein</fullName>
    </submittedName>
</protein>
<gene>
    <name evidence="2" type="primary">AVEN_59072_1</name>
    <name evidence="2" type="ORF">TNIN_236591</name>
</gene>
<dbReference type="OrthoDB" id="6757328at2759"/>
<reference evidence="2" key="1">
    <citation type="submission" date="2020-08" db="EMBL/GenBank/DDBJ databases">
        <title>Multicomponent nature underlies the extraordinary mechanical properties of spider dragline silk.</title>
        <authorList>
            <person name="Kono N."/>
            <person name="Nakamura H."/>
            <person name="Mori M."/>
            <person name="Yoshida Y."/>
            <person name="Ohtoshi R."/>
            <person name="Malay A.D."/>
            <person name="Moran D.A.P."/>
            <person name="Tomita M."/>
            <person name="Numata K."/>
            <person name="Arakawa K."/>
        </authorList>
    </citation>
    <scope>NUCLEOTIDE SEQUENCE</scope>
</reference>
<accession>A0A8X6XIC1</accession>
<evidence type="ECO:0000256" key="1">
    <source>
        <dbReference type="SAM" id="Phobius"/>
    </source>
</evidence>
<dbReference type="Proteomes" id="UP000886998">
    <property type="component" value="Unassembled WGS sequence"/>
</dbReference>